<dbReference type="EMBL" id="VSWD01000012">
    <property type="protein sequence ID" value="KAK3085735.1"/>
    <property type="molecule type" value="Genomic_DNA"/>
</dbReference>
<proteinExistence type="predicted"/>
<feature type="non-terminal residue" evidence="2">
    <location>
        <position position="1"/>
    </location>
</feature>
<gene>
    <name evidence="2" type="ORF">FSP39_007978</name>
</gene>
<evidence type="ECO:0000259" key="1">
    <source>
        <dbReference type="Pfam" id="PF23069"/>
    </source>
</evidence>
<evidence type="ECO:0000313" key="2">
    <source>
        <dbReference type="EMBL" id="KAK3085735.1"/>
    </source>
</evidence>
<accession>A0AA88XK01</accession>
<dbReference type="InterPro" id="IPR055470">
    <property type="entry name" value="DUF7042"/>
</dbReference>
<keyword evidence="3" id="KW-1185">Reference proteome</keyword>
<name>A0AA88XK01_PINIB</name>
<feature type="domain" description="DUF7042" evidence="1">
    <location>
        <begin position="144"/>
        <end position="261"/>
    </location>
</feature>
<protein>
    <recommendedName>
        <fullName evidence="1">DUF7042 domain-containing protein</fullName>
    </recommendedName>
</protein>
<dbReference type="Proteomes" id="UP001186944">
    <property type="component" value="Unassembled WGS sequence"/>
</dbReference>
<organism evidence="2 3">
    <name type="scientific">Pinctada imbricata</name>
    <name type="common">Atlantic pearl-oyster</name>
    <name type="synonym">Pinctada martensii</name>
    <dbReference type="NCBI Taxonomy" id="66713"/>
    <lineage>
        <taxon>Eukaryota</taxon>
        <taxon>Metazoa</taxon>
        <taxon>Spiralia</taxon>
        <taxon>Lophotrochozoa</taxon>
        <taxon>Mollusca</taxon>
        <taxon>Bivalvia</taxon>
        <taxon>Autobranchia</taxon>
        <taxon>Pteriomorphia</taxon>
        <taxon>Pterioida</taxon>
        <taxon>Pterioidea</taxon>
        <taxon>Pteriidae</taxon>
        <taxon>Pinctada</taxon>
    </lineage>
</organism>
<dbReference type="AlphaFoldDB" id="A0AA88XK01"/>
<evidence type="ECO:0000313" key="3">
    <source>
        <dbReference type="Proteomes" id="UP001186944"/>
    </source>
</evidence>
<dbReference type="Pfam" id="PF23069">
    <property type="entry name" value="DUF7042"/>
    <property type="match status" value="1"/>
</dbReference>
<comment type="caution">
    <text evidence="2">The sequence shown here is derived from an EMBL/GenBank/DDBJ whole genome shotgun (WGS) entry which is preliminary data.</text>
</comment>
<reference evidence="2" key="1">
    <citation type="submission" date="2019-08" db="EMBL/GenBank/DDBJ databases">
        <title>The improved chromosome-level genome for the pearl oyster Pinctada fucata martensii using PacBio sequencing and Hi-C.</title>
        <authorList>
            <person name="Zheng Z."/>
        </authorList>
    </citation>
    <scope>NUCLEOTIDE SEQUENCE</scope>
    <source>
        <strain evidence="2">ZZ-2019</strain>
        <tissue evidence="2">Adductor muscle</tissue>
    </source>
</reference>
<sequence length="276" mass="30371">SCDYPDGLHSSTWYDSGKGQLTFTTNQMSGWSVPVYSSAVNSWDCFLKNDKYVLSRSSNVVTVFSVDYYAYLCMDVTMVTGHSYYYYLRHDTQQNANDERVYVIEATISVTSLDQACTPTSGPVTEEFHVLIRQGNESNAKSWCPSPLLGSFEYIYDDNMGMTSCGAGSIWDVCTDRTTMTFNYTLCSTVLAFSQEGEVYCTVVLQSGSTYYVSVLNPGSVDGASYYRFTCLSVSLSGSTVYASQRPGECEVGQTPQTAPSGGATMTLTPYCKLSH</sequence>